<feature type="transmembrane region" description="Helical" evidence="1">
    <location>
        <begin position="170"/>
        <end position="189"/>
    </location>
</feature>
<gene>
    <name evidence="2" type="ORF">FA014_00415</name>
</gene>
<keyword evidence="1" id="KW-1133">Transmembrane helix</keyword>
<accession>A0A7Z8NRJ1</accession>
<feature type="transmembrane region" description="Helical" evidence="1">
    <location>
        <begin position="88"/>
        <end position="112"/>
    </location>
</feature>
<protein>
    <recommendedName>
        <fullName evidence="4">DUF2975 domain-containing protein</fullName>
    </recommendedName>
</protein>
<sequence>MTTTRAPWFTSRSDLLSVLVVGGLVIVWQAIGLIASVARIAPNSDAPVDVLLMGAPVELPLGPDGAPLAATVDSATLTVSDMPIATHLAAIGAAAVPPLATIGVTVCVLLLCRRMLAGQFFSGTITRLITAVSLLIAGGWVAWFGCSVLASNGVLALVADRALAEQITFQVSWTPILTSMAVGALAAAFHAGEKLQRDTEGLV</sequence>
<dbReference type="RefSeq" id="WP_154727737.1">
    <property type="nucleotide sequence ID" value="NZ_SZYE01000001.1"/>
</dbReference>
<evidence type="ECO:0000256" key="1">
    <source>
        <dbReference type="SAM" id="Phobius"/>
    </source>
</evidence>
<proteinExistence type="predicted"/>
<name>A0A7Z8NRJ1_9CELL</name>
<dbReference type="AlphaFoldDB" id="A0A7Z8NRJ1"/>
<organism evidence="2 3">
    <name type="scientific">Cellulomonas hominis</name>
    <dbReference type="NCBI Taxonomy" id="156981"/>
    <lineage>
        <taxon>Bacteria</taxon>
        <taxon>Bacillati</taxon>
        <taxon>Actinomycetota</taxon>
        <taxon>Actinomycetes</taxon>
        <taxon>Micrococcales</taxon>
        <taxon>Cellulomonadaceae</taxon>
        <taxon>Cellulomonas</taxon>
    </lineage>
</organism>
<comment type="caution">
    <text evidence="2">The sequence shown here is derived from an EMBL/GenBank/DDBJ whole genome shotgun (WGS) entry which is preliminary data.</text>
</comment>
<reference evidence="2 3" key="1">
    <citation type="submission" date="2019-05" db="EMBL/GenBank/DDBJ databases">
        <title>Genome sequence of Cellulomonas hominis strain CS1.</title>
        <authorList>
            <person name="Belmont J."/>
            <person name="Maclea K.S."/>
        </authorList>
    </citation>
    <scope>NUCLEOTIDE SEQUENCE [LARGE SCALE GENOMIC DNA]</scope>
    <source>
        <strain evidence="2 3">CS1</strain>
    </source>
</reference>
<keyword evidence="1" id="KW-0472">Membrane</keyword>
<evidence type="ECO:0000313" key="3">
    <source>
        <dbReference type="Proteomes" id="UP000308121"/>
    </source>
</evidence>
<feature type="transmembrane region" description="Helical" evidence="1">
    <location>
        <begin position="15"/>
        <end position="41"/>
    </location>
</feature>
<dbReference type="OrthoDB" id="5148898at2"/>
<evidence type="ECO:0008006" key="4">
    <source>
        <dbReference type="Google" id="ProtNLM"/>
    </source>
</evidence>
<keyword evidence="1" id="KW-0812">Transmembrane</keyword>
<feature type="transmembrane region" description="Helical" evidence="1">
    <location>
        <begin position="124"/>
        <end position="150"/>
    </location>
</feature>
<dbReference type="Proteomes" id="UP000308121">
    <property type="component" value="Unassembled WGS sequence"/>
</dbReference>
<dbReference type="EMBL" id="SZYE01000001">
    <property type="protein sequence ID" value="TKR27510.1"/>
    <property type="molecule type" value="Genomic_DNA"/>
</dbReference>
<evidence type="ECO:0000313" key="2">
    <source>
        <dbReference type="EMBL" id="TKR27510.1"/>
    </source>
</evidence>